<keyword evidence="3" id="KW-1185">Reference proteome</keyword>
<accession>A0AAD5XCW2</accession>
<reference evidence="2" key="1">
    <citation type="submission" date="2020-05" db="EMBL/GenBank/DDBJ databases">
        <title>Phylogenomic resolution of chytrid fungi.</title>
        <authorList>
            <person name="Stajich J.E."/>
            <person name="Amses K."/>
            <person name="Simmons R."/>
            <person name="Seto K."/>
            <person name="Myers J."/>
            <person name="Bonds A."/>
            <person name="Quandt C.A."/>
            <person name="Barry K."/>
            <person name="Liu P."/>
            <person name="Grigoriev I."/>
            <person name="Longcore J.E."/>
            <person name="James T.Y."/>
        </authorList>
    </citation>
    <scope>NUCLEOTIDE SEQUENCE</scope>
    <source>
        <strain evidence="2">JEL0513</strain>
    </source>
</reference>
<organism evidence="2 3">
    <name type="scientific">Physocladia obscura</name>
    <dbReference type="NCBI Taxonomy" id="109957"/>
    <lineage>
        <taxon>Eukaryota</taxon>
        <taxon>Fungi</taxon>
        <taxon>Fungi incertae sedis</taxon>
        <taxon>Chytridiomycota</taxon>
        <taxon>Chytridiomycota incertae sedis</taxon>
        <taxon>Chytridiomycetes</taxon>
        <taxon>Chytridiales</taxon>
        <taxon>Chytriomycetaceae</taxon>
        <taxon>Physocladia</taxon>
    </lineage>
</organism>
<name>A0AAD5XCW2_9FUNG</name>
<dbReference type="EMBL" id="JADGJH010002036">
    <property type="protein sequence ID" value="KAJ3104818.1"/>
    <property type="molecule type" value="Genomic_DNA"/>
</dbReference>
<comment type="caution">
    <text evidence="2">The sequence shown here is derived from an EMBL/GenBank/DDBJ whole genome shotgun (WGS) entry which is preliminary data.</text>
</comment>
<proteinExistence type="predicted"/>
<protein>
    <recommendedName>
        <fullName evidence="4">Membrane-associated protein</fullName>
    </recommendedName>
</protein>
<dbReference type="AlphaFoldDB" id="A0AAD5XCW2"/>
<keyword evidence="1" id="KW-0732">Signal</keyword>
<dbReference type="Proteomes" id="UP001211907">
    <property type="component" value="Unassembled WGS sequence"/>
</dbReference>
<sequence>MPKIIVTLLFLSAMITRAAAAAACETKYSDDSFTTAAVVLDVTGGLCTASSPHTETAAGYPNEFYGMNCTATSCSDVAAATLPGPNNQVYLAAVSAYWALNVCTRLILGEWDIPIMWTYNPTNASYTLVRWIGVELDCRGNKSESLVSLKAGNCGSIFLFGSSLNGSVCVSLMNAGGTFPNSIVYGVSGAKAVFKDYFVWVAIAVACFVL</sequence>
<evidence type="ECO:0008006" key="4">
    <source>
        <dbReference type="Google" id="ProtNLM"/>
    </source>
</evidence>
<evidence type="ECO:0000313" key="3">
    <source>
        <dbReference type="Proteomes" id="UP001211907"/>
    </source>
</evidence>
<feature type="signal peptide" evidence="1">
    <location>
        <begin position="1"/>
        <end position="20"/>
    </location>
</feature>
<evidence type="ECO:0000313" key="2">
    <source>
        <dbReference type="EMBL" id="KAJ3104818.1"/>
    </source>
</evidence>
<feature type="chain" id="PRO_5042006326" description="Membrane-associated protein" evidence="1">
    <location>
        <begin position="21"/>
        <end position="210"/>
    </location>
</feature>
<gene>
    <name evidence="2" type="ORF">HK100_003998</name>
</gene>
<evidence type="ECO:0000256" key="1">
    <source>
        <dbReference type="SAM" id="SignalP"/>
    </source>
</evidence>